<keyword evidence="4" id="KW-1185">Reference proteome</keyword>
<dbReference type="OrthoDB" id="9793422at2"/>
<accession>A0A0H3C312</accession>
<dbReference type="InterPro" id="IPR052158">
    <property type="entry name" value="INH-QAR"/>
</dbReference>
<evidence type="ECO:0000256" key="1">
    <source>
        <dbReference type="SAM" id="SignalP"/>
    </source>
</evidence>
<reference evidence="3 4" key="1">
    <citation type="journal article" date="2010" name="J. Bacteriol.">
        <title>The genetic basis of laboratory adaptation in Caulobacter crescentus.</title>
        <authorList>
            <person name="Marks M.E."/>
            <person name="Castro-Rojas C.M."/>
            <person name="Teiling C."/>
            <person name="Du L."/>
            <person name="Kapatral V."/>
            <person name="Walunas T.L."/>
            <person name="Crosson S."/>
        </authorList>
    </citation>
    <scope>NUCLEOTIDE SEQUENCE [LARGE SCALE GENOMIC DNA]</scope>
    <source>
        <strain evidence="4">NA1000 / CB15N</strain>
    </source>
</reference>
<dbReference type="Pfam" id="PF01965">
    <property type="entry name" value="DJ-1_PfpI"/>
    <property type="match status" value="1"/>
</dbReference>
<dbReference type="RefSeq" id="WP_010918097.1">
    <property type="nucleotide sequence ID" value="NC_011916.1"/>
</dbReference>
<dbReference type="InterPro" id="IPR029062">
    <property type="entry name" value="Class_I_gatase-like"/>
</dbReference>
<dbReference type="InterPro" id="IPR002818">
    <property type="entry name" value="DJ-1/PfpI"/>
</dbReference>
<evidence type="ECO:0000313" key="4">
    <source>
        <dbReference type="Proteomes" id="UP000001364"/>
    </source>
</evidence>
<dbReference type="KEGG" id="ccs:CCNA_00208"/>
<proteinExistence type="predicted"/>
<dbReference type="RefSeq" id="YP_002515583.1">
    <property type="nucleotide sequence ID" value="NC_011916.1"/>
</dbReference>
<keyword evidence="1" id="KW-0732">Signal</keyword>
<dbReference type="EMBL" id="CP001340">
    <property type="protein sequence ID" value="ACL93675.1"/>
    <property type="molecule type" value="Genomic_DNA"/>
</dbReference>
<dbReference type="PANTHER" id="PTHR43130:SF3">
    <property type="entry name" value="HTH-TYPE TRANSCRIPTIONAL REGULATOR RV1931C"/>
    <property type="match status" value="1"/>
</dbReference>
<feature type="domain" description="DJ-1/PfpI" evidence="2">
    <location>
        <begin position="24"/>
        <end position="182"/>
    </location>
</feature>
<name>A0A0H3C312_CAUVN</name>
<keyword evidence="3" id="KW-0315">Glutamine amidotransferase</keyword>
<dbReference type="PATRIC" id="fig|565050.3.peg.206"/>
<feature type="signal peptide" evidence="1">
    <location>
        <begin position="1"/>
        <end position="19"/>
    </location>
</feature>
<gene>
    <name evidence="3" type="ordered locus">CCNA_00208</name>
</gene>
<dbReference type="Gene3D" id="3.40.50.880">
    <property type="match status" value="1"/>
</dbReference>
<evidence type="ECO:0000259" key="2">
    <source>
        <dbReference type="Pfam" id="PF01965"/>
    </source>
</evidence>
<sequence length="329" mass="35437">MFRLFVFLLALLAATPGVAKPLVVILADQRGVETTDLIAPYAVLAESGAVDVRVVAPTLAPVRLMPGQAWVRPQTTYAALTRRPDVVIVPFLMPAYDPSRDAWLRAQAQAGARIVSICAGAETLARAGLLDGREATTHWYELNRLAKAFPKVRWRRDQRWIVDGPVTTTAGVTASIPASLALLRDLAGDEVMRETATRLNLPLPVQAHDGAAFRVGTDAAMSGLAGWLNAWRAEKVSVRIADGFDDLAFATALDAWSRTNRSEAFASRSATSRHGLTIIAPAKPPRAARTIDPKDGDPTTALKAIAAAYGKATARYVALTLEHPYWLGQ</sequence>
<evidence type="ECO:0000313" key="3">
    <source>
        <dbReference type="EMBL" id="ACL93675.1"/>
    </source>
</evidence>
<dbReference type="SUPFAM" id="SSF52317">
    <property type="entry name" value="Class I glutamine amidotransferase-like"/>
    <property type="match status" value="1"/>
</dbReference>
<dbReference type="AlphaFoldDB" id="A0A0H3C312"/>
<dbReference type="PANTHER" id="PTHR43130">
    <property type="entry name" value="ARAC-FAMILY TRANSCRIPTIONAL REGULATOR"/>
    <property type="match status" value="1"/>
</dbReference>
<feature type="chain" id="PRO_5002605621" evidence="1">
    <location>
        <begin position="20"/>
        <end position="329"/>
    </location>
</feature>
<dbReference type="HOGENOM" id="CLU_730944_0_0_5"/>
<dbReference type="SMR" id="A0A0H3C312"/>
<organism evidence="3 4">
    <name type="scientific">Caulobacter vibrioides (strain NA1000 / CB15N)</name>
    <name type="common">Caulobacter crescentus</name>
    <dbReference type="NCBI Taxonomy" id="565050"/>
    <lineage>
        <taxon>Bacteria</taxon>
        <taxon>Pseudomonadati</taxon>
        <taxon>Pseudomonadota</taxon>
        <taxon>Alphaproteobacteria</taxon>
        <taxon>Caulobacterales</taxon>
        <taxon>Caulobacteraceae</taxon>
        <taxon>Caulobacter</taxon>
    </lineage>
</organism>
<dbReference type="GeneID" id="7330254"/>
<dbReference type="Proteomes" id="UP000001364">
    <property type="component" value="Chromosome"/>
</dbReference>
<protein>
    <submittedName>
        <fullName evidence="3">Type 1 glutamine amidotransferase (GATase1)-like domain protein</fullName>
    </submittedName>
</protein>
<dbReference type="PhylomeDB" id="A0A0H3C312"/>